<proteinExistence type="predicted"/>
<accession>A0A3R7EF17</accession>
<evidence type="ECO:0000256" key="1">
    <source>
        <dbReference type="SAM" id="MobiDB-lite"/>
    </source>
</evidence>
<dbReference type="OrthoDB" id="269536at2157"/>
<feature type="transmembrane region" description="Helical" evidence="2">
    <location>
        <begin position="353"/>
        <end position="371"/>
    </location>
</feature>
<keyword evidence="2" id="KW-1133">Transmembrane helix</keyword>
<feature type="transmembrane region" description="Helical" evidence="2">
    <location>
        <begin position="164"/>
        <end position="182"/>
    </location>
</feature>
<protein>
    <submittedName>
        <fullName evidence="3">Short subunit fatty acids transporter</fullName>
    </submittedName>
</protein>
<gene>
    <name evidence="3" type="ORF">ATJ93_2101</name>
</gene>
<dbReference type="GO" id="GO:0005886">
    <property type="term" value="C:plasma membrane"/>
    <property type="evidence" value="ECO:0007669"/>
    <property type="project" value="TreeGrafter"/>
</dbReference>
<dbReference type="PANTHER" id="PTHR41983:SF2">
    <property type="entry name" value="SHORT-CHAIN FATTY ACID TRANSPORTER-RELATED"/>
    <property type="match status" value="1"/>
</dbReference>
<dbReference type="InterPro" id="IPR006160">
    <property type="entry name" value="SCFA_transpt_AtoE"/>
</dbReference>
<evidence type="ECO:0000313" key="4">
    <source>
        <dbReference type="Proteomes" id="UP000283805"/>
    </source>
</evidence>
<keyword evidence="4" id="KW-1185">Reference proteome</keyword>
<sequence>MAGEPTSSSSSSNPNPNSSANAGGTAGETRADRYRDAFVPTLGRYFPEALSNAVVLAALALLVTVPFLEPMTQLELLGTGFFDLFSVQMLLILYWVLGAALVESPRVGAVLDRFAAALPTSQAGVIYATGVLSLLLGWLNWALGLIGGIYLGQRLCRRARENGIAVHYPAVLTASLLALVLTNQGLSSPGGLMLADESGLANFMVDEVGSIAMSEFLLHPVNLVSTAVFVLTLPALLVVLAPDADAADGTDDAITTLGERNALLDRTESIAAAFDHYSPAVPPADWEVGDRLENSRLITALAVAVGLISAGWYFGTGGRLTLPWLAFTLLILGLAVQGPPMAFRKKTEDATRWALHVAVPFLLYAGVWALLDEAGLYGTIGDAIAATGVPAAASYVVAFALGLLVPDPGSLWVLQGPAVAAADVDLVGSLVATMYGAGLSNLWLGFLFASLLSLYGFDWREFVRYAGAVTVYVTAVVVGLLLLF</sequence>
<dbReference type="Pfam" id="PF02667">
    <property type="entry name" value="SCFA_trans"/>
    <property type="match status" value="1"/>
</dbReference>
<dbReference type="Proteomes" id="UP000283805">
    <property type="component" value="Unassembled WGS sequence"/>
</dbReference>
<feature type="transmembrane region" description="Helical" evidence="2">
    <location>
        <begin position="426"/>
        <end position="456"/>
    </location>
</feature>
<comment type="caution">
    <text evidence="3">The sequence shown here is derived from an EMBL/GenBank/DDBJ whole genome shotgun (WGS) entry which is preliminary data.</text>
</comment>
<evidence type="ECO:0000256" key="2">
    <source>
        <dbReference type="SAM" id="Phobius"/>
    </source>
</evidence>
<feature type="transmembrane region" description="Helical" evidence="2">
    <location>
        <begin position="462"/>
        <end position="483"/>
    </location>
</feature>
<dbReference type="AlphaFoldDB" id="A0A3R7EF17"/>
<keyword evidence="2" id="KW-0812">Transmembrane</keyword>
<feature type="transmembrane region" description="Helical" evidence="2">
    <location>
        <begin position="122"/>
        <end position="152"/>
    </location>
</feature>
<feature type="transmembrane region" description="Helical" evidence="2">
    <location>
        <begin position="321"/>
        <end position="341"/>
    </location>
</feature>
<feature type="transmembrane region" description="Helical" evidence="2">
    <location>
        <begin position="383"/>
        <end position="405"/>
    </location>
</feature>
<feature type="compositionally biased region" description="Low complexity" evidence="1">
    <location>
        <begin position="7"/>
        <end position="22"/>
    </location>
</feature>
<feature type="transmembrane region" description="Helical" evidence="2">
    <location>
        <begin position="49"/>
        <end position="68"/>
    </location>
</feature>
<feature type="transmembrane region" description="Helical" evidence="2">
    <location>
        <begin position="80"/>
        <end position="102"/>
    </location>
</feature>
<feature type="transmembrane region" description="Helical" evidence="2">
    <location>
        <begin position="223"/>
        <end position="241"/>
    </location>
</feature>
<organism evidence="3 4">
    <name type="scientific">Halopiger aswanensis</name>
    <dbReference type="NCBI Taxonomy" id="148449"/>
    <lineage>
        <taxon>Archaea</taxon>
        <taxon>Methanobacteriati</taxon>
        <taxon>Methanobacteriota</taxon>
        <taxon>Stenosarchaea group</taxon>
        <taxon>Halobacteria</taxon>
        <taxon>Halobacteriales</taxon>
        <taxon>Natrialbaceae</taxon>
        <taxon>Halopiger</taxon>
    </lineage>
</organism>
<name>A0A3R7EF17_9EURY</name>
<feature type="transmembrane region" description="Helical" evidence="2">
    <location>
        <begin position="297"/>
        <end position="315"/>
    </location>
</feature>
<dbReference type="EMBL" id="RAPO01000002">
    <property type="protein sequence ID" value="RKD95249.1"/>
    <property type="molecule type" value="Genomic_DNA"/>
</dbReference>
<dbReference type="RefSeq" id="WP_120245241.1">
    <property type="nucleotide sequence ID" value="NZ_RAPO01000002.1"/>
</dbReference>
<reference evidence="3 4" key="1">
    <citation type="submission" date="2018-09" db="EMBL/GenBank/DDBJ databases">
        <title>Genomic Encyclopedia of Archaeal and Bacterial Type Strains, Phase II (KMG-II): from individual species to whole genera.</title>
        <authorList>
            <person name="Goeker M."/>
        </authorList>
    </citation>
    <scope>NUCLEOTIDE SEQUENCE [LARGE SCALE GENOMIC DNA]</scope>
    <source>
        <strain evidence="3 4">DSM 13151</strain>
    </source>
</reference>
<keyword evidence="2" id="KW-0472">Membrane</keyword>
<evidence type="ECO:0000313" key="3">
    <source>
        <dbReference type="EMBL" id="RKD95249.1"/>
    </source>
</evidence>
<feature type="region of interest" description="Disordered" evidence="1">
    <location>
        <begin position="1"/>
        <end position="27"/>
    </location>
</feature>
<dbReference type="PANTHER" id="PTHR41983">
    <property type="entry name" value="SHORT-CHAIN FATTY ACID TRANSPORTER-RELATED"/>
    <property type="match status" value="1"/>
</dbReference>